<proteinExistence type="predicted"/>
<dbReference type="InterPro" id="IPR011006">
    <property type="entry name" value="CheY-like_superfamily"/>
</dbReference>
<dbReference type="Gene3D" id="3.40.50.2300">
    <property type="match status" value="1"/>
</dbReference>
<keyword evidence="5" id="KW-1185">Reference proteome</keyword>
<evidence type="ECO:0000256" key="1">
    <source>
        <dbReference type="PROSITE-ProRule" id="PRU00169"/>
    </source>
</evidence>
<reference evidence="4 5" key="1">
    <citation type="submission" date="2019-08" db="EMBL/GenBank/DDBJ databases">
        <title>Genomes of Antarctic Bizionia species.</title>
        <authorList>
            <person name="Bowman J.P."/>
        </authorList>
    </citation>
    <scope>NUCLEOTIDE SEQUENCE [LARGE SCALE GENOMIC DNA]</scope>
    <source>
        <strain evidence="4 5">APA-1</strain>
    </source>
</reference>
<dbReference type="GO" id="GO:0003677">
    <property type="term" value="F:DNA binding"/>
    <property type="evidence" value="ECO:0007669"/>
    <property type="project" value="InterPro"/>
</dbReference>
<dbReference type="InterPro" id="IPR046947">
    <property type="entry name" value="LytR-like"/>
</dbReference>
<dbReference type="PROSITE" id="PS50110">
    <property type="entry name" value="RESPONSE_REGULATORY"/>
    <property type="match status" value="1"/>
</dbReference>
<keyword evidence="1" id="KW-0597">Phosphoprotein</keyword>
<protein>
    <submittedName>
        <fullName evidence="4">Response regulator transcription factor</fullName>
    </submittedName>
</protein>
<dbReference type="SUPFAM" id="SSF52172">
    <property type="entry name" value="CheY-like"/>
    <property type="match status" value="1"/>
</dbReference>
<dbReference type="InterPro" id="IPR007492">
    <property type="entry name" value="LytTR_DNA-bd_dom"/>
</dbReference>
<dbReference type="PANTHER" id="PTHR37299">
    <property type="entry name" value="TRANSCRIPTIONAL REGULATOR-RELATED"/>
    <property type="match status" value="1"/>
</dbReference>
<dbReference type="Pfam" id="PF04397">
    <property type="entry name" value="LytTR"/>
    <property type="match status" value="1"/>
</dbReference>
<dbReference type="Proteomes" id="UP000324358">
    <property type="component" value="Unassembled WGS sequence"/>
</dbReference>
<comment type="caution">
    <text evidence="4">The sequence shown here is derived from an EMBL/GenBank/DDBJ whole genome shotgun (WGS) entry which is preliminary data.</text>
</comment>
<feature type="modified residue" description="4-aspartylphosphate" evidence="1">
    <location>
        <position position="55"/>
    </location>
</feature>
<evidence type="ECO:0000259" key="2">
    <source>
        <dbReference type="PROSITE" id="PS50110"/>
    </source>
</evidence>
<dbReference type="AlphaFoldDB" id="A0A5D0R104"/>
<feature type="domain" description="Response regulatory" evidence="2">
    <location>
        <begin position="4"/>
        <end position="115"/>
    </location>
</feature>
<dbReference type="Gene3D" id="2.40.50.1020">
    <property type="entry name" value="LytTr DNA-binding domain"/>
    <property type="match status" value="1"/>
</dbReference>
<evidence type="ECO:0000313" key="4">
    <source>
        <dbReference type="EMBL" id="TYB75210.1"/>
    </source>
</evidence>
<evidence type="ECO:0000259" key="3">
    <source>
        <dbReference type="PROSITE" id="PS50930"/>
    </source>
</evidence>
<name>A0A5D0R104_9FLAO</name>
<sequence>MTMKVLIIEDELLSSRRLERMVSNLDCEILASFVSVKKTVSWLQNNKHPDVLFLDIQLSDGLCFEIFDQVDVSSAIVFTTAFSDYSLEAFDYNSLSYLLKPINMEKLEIAVQKAKTVITSKEAVKALRNLIQTEAISQYKNTFPVKIGTAIKIIDISEISCFYSLENSTYIHAQGANYIINYSLSTLVDILNPQLFFQISRKCIINKKIIKSIKQIKNGRLQVIAGSFTEFVMLVSRERAKHFKAWLE</sequence>
<organism evidence="4 5">
    <name type="scientific">Bizionia algoritergicola</name>
    <dbReference type="NCBI Taxonomy" id="291187"/>
    <lineage>
        <taxon>Bacteria</taxon>
        <taxon>Pseudomonadati</taxon>
        <taxon>Bacteroidota</taxon>
        <taxon>Flavobacteriia</taxon>
        <taxon>Flavobacteriales</taxon>
        <taxon>Flavobacteriaceae</taxon>
        <taxon>Bizionia</taxon>
    </lineage>
</organism>
<dbReference type="EMBL" id="VSKL01000001">
    <property type="protein sequence ID" value="TYB75210.1"/>
    <property type="molecule type" value="Genomic_DNA"/>
</dbReference>
<dbReference type="PROSITE" id="PS50930">
    <property type="entry name" value="HTH_LYTTR"/>
    <property type="match status" value="1"/>
</dbReference>
<gene>
    <name evidence="4" type="ORF">ES675_03525</name>
</gene>
<dbReference type="Pfam" id="PF00072">
    <property type="entry name" value="Response_reg"/>
    <property type="match status" value="1"/>
</dbReference>
<dbReference type="GO" id="GO:0000156">
    <property type="term" value="F:phosphorelay response regulator activity"/>
    <property type="evidence" value="ECO:0007669"/>
    <property type="project" value="InterPro"/>
</dbReference>
<feature type="domain" description="HTH LytTR-type" evidence="3">
    <location>
        <begin position="143"/>
        <end position="248"/>
    </location>
</feature>
<dbReference type="OrthoDB" id="2168082at2"/>
<dbReference type="PANTHER" id="PTHR37299:SF1">
    <property type="entry name" value="STAGE 0 SPORULATION PROTEIN A HOMOLOG"/>
    <property type="match status" value="1"/>
</dbReference>
<dbReference type="SMART" id="SM00448">
    <property type="entry name" value="REC"/>
    <property type="match status" value="1"/>
</dbReference>
<evidence type="ECO:0000313" key="5">
    <source>
        <dbReference type="Proteomes" id="UP000324358"/>
    </source>
</evidence>
<dbReference type="InterPro" id="IPR001789">
    <property type="entry name" value="Sig_transdc_resp-reg_receiver"/>
</dbReference>
<dbReference type="SMART" id="SM00850">
    <property type="entry name" value="LytTR"/>
    <property type="match status" value="1"/>
</dbReference>
<accession>A0A5D0R104</accession>